<sequence>MIFQGKEKPTTTFEQEEESGLHLKEPRAIATTSRRLEDQVVSVKRQAALFVRSLARSLSPILHHLSILWLEPHYHVSYRVSSK</sequence>
<evidence type="ECO:0000313" key="1">
    <source>
        <dbReference type="EMBL" id="KAI9912724.1"/>
    </source>
</evidence>
<reference evidence="1 2" key="1">
    <citation type="journal article" date="2022" name="bioRxiv">
        <title>The genome of the oomycete Peronosclerospora sorghi, a cosmopolitan pathogen of maize and sorghum, is inflated with dispersed pseudogenes.</title>
        <authorList>
            <person name="Fletcher K."/>
            <person name="Martin F."/>
            <person name="Isakeit T."/>
            <person name="Cavanaugh K."/>
            <person name="Magill C."/>
            <person name="Michelmore R."/>
        </authorList>
    </citation>
    <scope>NUCLEOTIDE SEQUENCE [LARGE SCALE GENOMIC DNA]</scope>
    <source>
        <strain evidence="1">P6</strain>
    </source>
</reference>
<accession>A0ACC0W3R0</accession>
<comment type="caution">
    <text evidence="1">The sequence shown here is derived from an EMBL/GenBank/DDBJ whole genome shotgun (WGS) entry which is preliminary data.</text>
</comment>
<dbReference type="EMBL" id="CM047583">
    <property type="protein sequence ID" value="KAI9912724.1"/>
    <property type="molecule type" value="Genomic_DNA"/>
</dbReference>
<organism evidence="1 2">
    <name type="scientific">Peronosclerospora sorghi</name>
    <dbReference type="NCBI Taxonomy" id="230839"/>
    <lineage>
        <taxon>Eukaryota</taxon>
        <taxon>Sar</taxon>
        <taxon>Stramenopiles</taxon>
        <taxon>Oomycota</taxon>
        <taxon>Peronosporomycetes</taxon>
        <taxon>Peronosporales</taxon>
        <taxon>Peronosporaceae</taxon>
        <taxon>Peronosclerospora</taxon>
    </lineage>
</organism>
<gene>
    <name evidence="1" type="ORF">PsorP6_006129</name>
</gene>
<name>A0ACC0W3R0_9STRA</name>
<proteinExistence type="predicted"/>
<protein>
    <submittedName>
        <fullName evidence="1">Uncharacterized protein</fullName>
    </submittedName>
</protein>
<keyword evidence="2" id="KW-1185">Reference proteome</keyword>
<dbReference type="Proteomes" id="UP001163321">
    <property type="component" value="Chromosome 4"/>
</dbReference>
<evidence type="ECO:0000313" key="2">
    <source>
        <dbReference type="Proteomes" id="UP001163321"/>
    </source>
</evidence>